<comment type="catalytic activity">
    <reaction evidence="7">
        <text>Hydrolysis of (1-&gt;2)-alpha-D-(4-O-methyl)glucuronosyl links in the main chain of hardwood xylans.</text>
        <dbReference type="EC" id="3.2.1.131"/>
    </reaction>
</comment>
<dbReference type="GO" id="GO:0046559">
    <property type="term" value="F:alpha-glucuronidase activity"/>
    <property type="evidence" value="ECO:0007669"/>
    <property type="project" value="InterPro"/>
</dbReference>
<dbReference type="PANTHER" id="PTHR39207">
    <property type="entry name" value="ALPHA-GLUCURONIDASE A"/>
    <property type="match status" value="1"/>
</dbReference>
<dbReference type="EMBL" id="JAPDDP010000001">
    <property type="protein sequence ID" value="MDA0178777.1"/>
    <property type="molecule type" value="Genomic_DNA"/>
</dbReference>
<feature type="domain" description="Alpha glucuronidase N-terminal" evidence="9">
    <location>
        <begin position="91"/>
        <end position="171"/>
    </location>
</feature>
<evidence type="ECO:0000256" key="8">
    <source>
        <dbReference type="SAM" id="SignalP"/>
    </source>
</evidence>
<dbReference type="RefSeq" id="WP_270023041.1">
    <property type="nucleotide sequence ID" value="NZ_JAPDDP010000001.1"/>
</dbReference>
<accession>A0A9X3N5L7</accession>
<keyword evidence="2 7" id="KW-0858">Xylan degradation</keyword>
<evidence type="ECO:0000256" key="7">
    <source>
        <dbReference type="RuleBase" id="RU361198"/>
    </source>
</evidence>
<dbReference type="InterPro" id="IPR041542">
    <property type="entry name" value="GH43_C2"/>
</dbReference>
<evidence type="ECO:0000256" key="2">
    <source>
        <dbReference type="ARBA" id="ARBA00022651"/>
    </source>
</evidence>
<dbReference type="InterPro" id="IPR029018">
    <property type="entry name" value="Hex-like_dom2"/>
</dbReference>
<dbReference type="InterPro" id="IPR037054">
    <property type="entry name" value="A-glucoronidase_C_sf"/>
</dbReference>
<evidence type="ECO:0000259" key="12">
    <source>
        <dbReference type="Pfam" id="PF17851"/>
    </source>
</evidence>
<dbReference type="InterPro" id="IPR017853">
    <property type="entry name" value="GH"/>
</dbReference>
<comment type="caution">
    <text evidence="13">The sequence shown here is derived from an EMBL/GenBank/DDBJ whole genome shotgun (WGS) entry which is preliminary data.</text>
</comment>
<dbReference type="Pfam" id="PF03648">
    <property type="entry name" value="Glyco_hydro_67N"/>
    <property type="match status" value="1"/>
</dbReference>
<dbReference type="Proteomes" id="UP001147653">
    <property type="component" value="Unassembled WGS sequence"/>
</dbReference>
<feature type="domain" description="Glycosyl hydrolase family 67 C-terminal" evidence="10">
    <location>
        <begin position="523"/>
        <end position="744"/>
    </location>
</feature>
<dbReference type="PANTHER" id="PTHR39207:SF1">
    <property type="entry name" value="ALPHA-GLUCURONIDASE A"/>
    <property type="match status" value="1"/>
</dbReference>
<dbReference type="SUPFAM" id="SSF51445">
    <property type="entry name" value="(Trans)glycosidases"/>
    <property type="match status" value="1"/>
</dbReference>
<dbReference type="AlphaFoldDB" id="A0A9X3N5L7"/>
<dbReference type="InterPro" id="IPR005154">
    <property type="entry name" value="Glyco_hydro_67_aGlcAse_N"/>
</dbReference>
<dbReference type="GO" id="GO:0045493">
    <property type="term" value="P:xylan catabolic process"/>
    <property type="evidence" value="ECO:0007669"/>
    <property type="project" value="UniProtKB-KW"/>
</dbReference>
<dbReference type="Gene3D" id="3.30.379.10">
    <property type="entry name" value="Chitobiase/beta-hexosaminidase domain 2-like"/>
    <property type="match status" value="1"/>
</dbReference>
<dbReference type="Pfam" id="PF17851">
    <property type="entry name" value="GH43_C2"/>
    <property type="match status" value="1"/>
</dbReference>
<dbReference type="Gene3D" id="2.60.120.200">
    <property type="match status" value="1"/>
</dbReference>
<gene>
    <name evidence="13" type="ORF">OJ997_00595</name>
</gene>
<dbReference type="InterPro" id="IPR011099">
    <property type="entry name" value="Glyco_hydro_67_C"/>
</dbReference>
<evidence type="ECO:0000259" key="11">
    <source>
        <dbReference type="Pfam" id="PF07488"/>
    </source>
</evidence>
<evidence type="ECO:0000256" key="3">
    <source>
        <dbReference type="ARBA" id="ARBA00022801"/>
    </source>
</evidence>
<feature type="chain" id="PRO_5040742612" description="Xylan alpha-1,2-glucuronidase" evidence="8">
    <location>
        <begin position="29"/>
        <end position="1241"/>
    </location>
</feature>
<evidence type="ECO:0000313" key="14">
    <source>
        <dbReference type="Proteomes" id="UP001147653"/>
    </source>
</evidence>
<dbReference type="GO" id="GO:0005576">
    <property type="term" value="C:extracellular region"/>
    <property type="evidence" value="ECO:0007669"/>
    <property type="project" value="InterPro"/>
</dbReference>
<evidence type="ECO:0000256" key="4">
    <source>
        <dbReference type="ARBA" id="ARBA00023277"/>
    </source>
</evidence>
<keyword evidence="14" id="KW-1185">Reference proteome</keyword>
<keyword evidence="8" id="KW-0732">Signal</keyword>
<organism evidence="13 14">
    <name type="scientific">Solirubrobacter phytolaccae</name>
    <dbReference type="NCBI Taxonomy" id="1404360"/>
    <lineage>
        <taxon>Bacteria</taxon>
        <taxon>Bacillati</taxon>
        <taxon>Actinomycetota</taxon>
        <taxon>Thermoleophilia</taxon>
        <taxon>Solirubrobacterales</taxon>
        <taxon>Solirubrobacteraceae</taxon>
        <taxon>Solirubrobacter</taxon>
    </lineage>
</organism>
<evidence type="ECO:0000256" key="1">
    <source>
        <dbReference type="ARBA" id="ARBA00008833"/>
    </source>
</evidence>
<evidence type="ECO:0000256" key="5">
    <source>
        <dbReference type="ARBA" id="ARBA00023295"/>
    </source>
</evidence>
<dbReference type="InterPro" id="IPR013320">
    <property type="entry name" value="ConA-like_dom_sf"/>
</dbReference>
<comment type="subunit">
    <text evidence="7">Homodimer.</text>
</comment>
<dbReference type="Pfam" id="PF07488">
    <property type="entry name" value="Glyco_hydro_67M"/>
    <property type="match status" value="1"/>
</dbReference>
<reference evidence="13" key="1">
    <citation type="submission" date="2022-10" db="EMBL/GenBank/DDBJ databases">
        <title>The WGS of Solirubrobacter phytolaccae KCTC 29190.</title>
        <authorList>
            <person name="Jiang Z."/>
        </authorList>
    </citation>
    <scope>NUCLEOTIDE SEQUENCE</scope>
    <source>
        <strain evidence="13">KCTC 29190</strain>
    </source>
</reference>
<sequence>MTGEIRRRAVALLVLCAAALAAPSTAQAQGDTYNGSQLWLRYAKVADAERLAQYRAQITGISVENATANPVHRTTTTLRMESSASETLPRTSLEAARDELTRGLTALLDQPVAATPDGSVVVGTRESSAAVRDAIPATDLVNPEGYVIRTIAGKTIIAGRTELGALYGTYAFLRHLQTLQPIGALDLKSAPKIKHRHLNYWDTERLYAGNNTAGTGGLNGENGAIFNFAATAASAPRNLPLILDRYVVMARALASVGIDGITINNVNANNAYLTPAYITQEAALADALRPYGIRLALSVRYDAPTDNRFAPDTLTAAQLDPKTAAFRDWWTRKATQIKLAIPDFIGFTVKANSEGQPGPQDFGDDHGDGANGIGAALAPLGMKVFWRTFVYNADVDNDRLKRPLLEFGPIDDEAQPDGTRGRFADNVFLQTKNGPLDFQSREPLHPMFGRMENTNQAMELQITQEYTGQSRMLTYLAPMWEEVLKTDTGGAGLAGAVVDGTSQGQADTALVGVANLGNAENVTGHHFGQANLYAFGRLAWDWRQGSEALAREWTKMTWGTSPALVDTVVAMMMGSWEANVSYETPLGVAHQFRSSDHYGPMPNEWFQRDDWSPVYYNKADSAGLGFDRSPTGSNLVAQYFSPLKERYSSIETTPENLLMWFHHVPWDRRMSSGRPFWDELVYRYQMGVQYVTWLRETWDTLQPVVDARRFAEVKAKLVQHETDASSWRDTSVNYWREFSGRPNPVDGGPLSIAVTVGGVERRGFDLSAAAYTVPVKAGAARSITSVRTFDPSARAEIVSQSPDQAVVKVTKTDFFGPLVKNYVFTFIPDTTLASLRVNRHALTLKPEQLTYTALTEAGPEQIPVVDATAVDAAATVTVEQATTRTGTAKVTVANGSATSIYTVNLDSALRGGDDFTGDTLGKQWQVVRPDEARRQVTNGALVLTSQTGDLQGNANTARNLVLQDVNGDWTAETKVVFSRPLAQNNEQGGVLAYADDQNYVKVGWEMASSTQAINKLRVVLLREQNGTATTLQVTGADAQRIVGASGAIWLRLAKAGNAYKAYYSSDGTVWRFFGATTLNVEAARAGVFAFNRAGTSTDLQVAFDAFRLTSAGEVVPSLITETPGTVGGTVPSTLALSLEGAAAFPPLRPGVAAEYTATTTARVTSTTANATLSVSGTGPLANGPFSLREPVVVSLAKTDWSGPTSNEAVGVTFKQRIAADEPLRTGTYSRSVTFTLSTTAP</sequence>
<protein>
    <recommendedName>
        <fullName evidence="7">Xylan alpha-1,2-glucuronidase</fullName>
        <ecNumber evidence="7">3.2.1.131</ecNumber>
    </recommendedName>
</protein>
<name>A0A9X3N5L7_9ACTN</name>
<dbReference type="SUPFAM" id="SSF55545">
    <property type="entry name" value="beta-N-acetylhexosaminidase-like domain"/>
    <property type="match status" value="1"/>
</dbReference>
<dbReference type="Pfam" id="PF07477">
    <property type="entry name" value="Glyco_hydro_67C"/>
    <property type="match status" value="1"/>
</dbReference>
<proteinExistence type="inferred from homology"/>
<feature type="signal peptide" evidence="8">
    <location>
        <begin position="1"/>
        <end position="28"/>
    </location>
</feature>
<dbReference type="Gene3D" id="3.20.20.80">
    <property type="entry name" value="Glycosidases"/>
    <property type="match status" value="1"/>
</dbReference>
<evidence type="ECO:0000313" key="13">
    <source>
        <dbReference type="EMBL" id="MDA0178777.1"/>
    </source>
</evidence>
<keyword evidence="3 7" id="KW-0378">Hydrolase</keyword>
<keyword evidence="4 7" id="KW-0119">Carbohydrate metabolism</keyword>
<feature type="domain" description="Glycosyl hydrolase family 67 catalytic" evidence="11">
    <location>
        <begin position="176"/>
        <end position="521"/>
    </location>
</feature>
<evidence type="ECO:0000259" key="10">
    <source>
        <dbReference type="Pfam" id="PF07477"/>
    </source>
</evidence>
<evidence type="ECO:0000256" key="6">
    <source>
        <dbReference type="ARBA" id="ARBA00023326"/>
    </source>
</evidence>
<dbReference type="InterPro" id="IPR011100">
    <property type="entry name" value="Glyco_hydro_67_cat"/>
</dbReference>
<comment type="similarity">
    <text evidence="1 7">Belongs to the glycosyl hydrolase 67 family.</text>
</comment>
<evidence type="ECO:0000259" key="9">
    <source>
        <dbReference type="Pfam" id="PF03648"/>
    </source>
</evidence>
<dbReference type="EC" id="3.2.1.131" evidence="7"/>
<dbReference type="Gene3D" id="3.90.1330.10">
    <property type="entry name" value="Alpha-glucuronidase, C-terminal domain"/>
    <property type="match status" value="1"/>
</dbReference>
<dbReference type="GO" id="GO:0033939">
    <property type="term" value="F:xylan alpha-1,2-glucuronosidase activity"/>
    <property type="evidence" value="ECO:0007669"/>
    <property type="project" value="UniProtKB-EC"/>
</dbReference>
<dbReference type="SUPFAM" id="SSF49899">
    <property type="entry name" value="Concanavalin A-like lectins/glucanases"/>
    <property type="match status" value="1"/>
</dbReference>
<keyword evidence="6 7" id="KW-0624">Polysaccharide degradation</keyword>
<feature type="domain" description="Beta-xylosidase C-terminal Concanavalin A-like" evidence="12">
    <location>
        <begin position="913"/>
        <end position="1107"/>
    </location>
</feature>
<keyword evidence="5 7" id="KW-0326">Glycosidase</keyword>